<dbReference type="EMBL" id="JANBVB010002148">
    <property type="protein sequence ID" value="KAJ2887798.1"/>
    <property type="molecule type" value="Genomic_DNA"/>
</dbReference>
<gene>
    <name evidence="1" type="ORF">IWW38_005063</name>
</gene>
<organism evidence="1 2">
    <name type="scientific">Coemansia aciculifera</name>
    <dbReference type="NCBI Taxonomy" id="417176"/>
    <lineage>
        <taxon>Eukaryota</taxon>
        <taxon>Fungi</taxon>
        <taxon>Fungi incertae sedis</taxon>
        <taxon>Zoopagomycota</taxon>
        <taxon>Kickxellomycotina</taxon>
        <taxon>Kickxellomycetes</taxon>
        <taxon>Kickxellales</taxon>
        <taxon>Kickxellaceae</taxon>
        <taxon>Coemansia</taxon>
    </lineage>
</organism>
<protein>
    <submittedName>
        <fullName evidence="1">Uncharacterized protein</fullName>
    </submittedName>
</protein>
<comment type="caution">
    <text evidence="1">The sequence shown here is derived from an EMBL/GenBank/DDBJ whole genome shotgun (WGS) entry which is preliminary data.</text>
</comment>
<name>A0ACC1LW93_9FUNG</name>
<reference evidence="1" key="1">
    <citation type="submission" date="2022-07" db="EMBL/GenBank/DDBJ databases">
        <title>Phylogenomic reconstructions and comparative analyses of Kickxellomycotina fungi.</title>
        <authorList>
            <person name="Reynolds N.K."/>
            <person name="Stajich J.E."/>
            <person name="Barry K."/>
            <person name="Grigoriev I.V."/>
            <person name="Crous P."/>
            <person name="Smith M.E."/>
        </authorList>
    </citation>
    <scope>NUCLEOTIDE SEQUENCE</scope>
    <source>
        <strain evidence="1">CBS 190363</strain>
    </source>
</reference>
<dbReference type="Proteomes" id="UP001139981">
    <property type="component" value="Unassembled WGS sequence"/>
</dbReference>
<accession>A0ACC1LW93</accession>
<proteinExistence type="predicted"/>
<evidence type="ECO:0000313" key="1">
    <source>
        <dbReference type="EMBL" id="KAJ2887798.1"/>
    </source>
</evidence>
<evidence type="ECO:0000313" key="2">
    <source>
        <dbReference type="Proteomes" id="UP001139981"/>
    </source>
</evidence>
<sequence>MSSFSKREVYDQVGDYLYSQDLCVGVFDGTNFNSGTCVAANLTSSSAQYPTSSMIIRNNLVQSNTNYLASVLQNLTQTTQAQCVMTDVNSTACWVWDSELSQCQRRCYYQKTNFVRTDACNRTVPVDGQYAVYVRRSDFRHISTAVPSGGTLKRMVVVASIVLAMIL</sequence>
<keyword evidence="2" id="KW-1185">Reference proteome</keyword>